<evidence type="ECO:0000313" key="1">
    <source>
        <dbReference type="EMBL" id="KAF2436874.1"/>
    </source>
</evidence>
<dbReference type="OrthoDB" id="5426988at2759"/>
<protein>
    <recommendedName>
        <fullName evidence="3">Chloramphenicol phosphotransferase</fullName>
    </recommendedName>
</protein>
<comment type="caution">
    <text evidence="1">The sequence shown here is derived from an EMBL/GenBank/DDBJ whole genome shotgun (WGS) entry which is preliminary data.</text>
</comment>
<dbReference type="EMBL" id="MU007009">
    <property type="protein sequence ID" value="KAF2436874.1"/>
    <property type="molecule type" value="Genomic_DNA"/>
</dbReference>
<organism evidence="1 2">
    <name type="scientific">Tothia fuscella</name>
    <dbReference type="NCBI Taxonomy" id="1048955"/>
    <lineage>
        <taxon>Eukaryota</taxon>
        <taxon>Fungi</taxon>
        <taxon>Dikarya</taxon>
        <taxon>Ascomycota</taxon>
        <taxon>Pezizomycotina</taxon>
        <taxon>Dothideomycetes</taxon>
        <taxon>Pleosporomycetidae</taxon>
        <taxon>Venturiales</taxon>
        <taxon>Cylindrosympodiaceae</taxon>
        <taxon>Tothia</taxon>
    </lineage>
</organism>
<sequence>MKPCTIILNGYPGVGKYTIAKHMRAILDSLSILFYNHEIIDPVTAIHPGRTPKHYELRKEYRKKRFDEIIADPTPDLTIFLTVCQGQSEADIAVGIDHLRIARERGIPVFWVNLICSDEDHKGRIGSEERRGGGTSKVTDVVIVEKMKIVSENALMERKNISEGVLDELVGFEFCVVDTTKRGVEESAGVILEWIRQF</sequence>
<name>A0A9P4P5B9_9PEZI</name>
<keyword evidence="2" id="KW-1185">Reference proteome</keyword>
<gene>
    <name evidence="1" type="ORF">EJ08DRAFT_644449</name>
</gene>
<dbReference type="Gene3D" id="3.40.50.300">
    <property type="entry name" value="P-loop containing nucleotide triphosphate hydrolases"/>
    <property type="match status" value="1"/>
</dbReference>
<reference evidence="1" key="1">
    <citation type="journal article" date="2020" name="Stud. Mycol.">
        <title>101 Dothideomycetes genomes: a test case for predicting lifestyles and emergence of pathogens.</title>
        <authorList>
            <person name="Haridas S."/>
            <person name="Albert R."/>
            <person name="Binder M."/>
            <person name="Bloem J."/>
            <person name="Labutti K."/>
            <person name="Salamov A."/>
            <person name="Andreopoulos B."/>
            <person name="Baker S."/>
            <person name="Barry K."/>
            <person name="Bills G."/>
            <person name="Bluhm B."/>
            <person name="Cannon C."/>
            <person name="Castanera R."/>
            <person name="Culley D."/>
            <person name="Daum C."/>
            <person name="Ezra D."/>
            <person name="Gonzalez J."/>
            <person name="Henrissat B."/>
            <person name="Kuo A."/>
            <person name="Liang C."/>
            <person name="Lipzen A."/>
            <person name="Lutzoni F."/>
            <person name="Magnuson J."/>
            <person name="Mondo S."/>
            <person name="Nolan M."/>
            <person name="Ohm R."/>
            <person name="Pangilinan J."/>
            <person name="Park H.-J."/>
            <person name="Ramirez L."/>
            <person name="Alfaro M."/>
            <person name="Sun H."/>
            <person name="Tritt A."/>
            <person name="Yoshinaga Y."/>
            <person name="Zwiers L.-H."/>
            <person name="Turgeon B."/>
            <person name="Goodwin S."/>
            <person name="Spatafora J."/>
            <person name="Crous P."/>
            <person name="Grigoriev I."/>
        </authorList>
    </citation>
    <scope>NUCLEOTIDE SEQUENCE</scope>
    <source>
        <strain evidence="1">CBS 130266</strain>
    </source>
</reference>
<proteinExistence type="predicted"/>
<accession>A0A9P4P5B9</accession>
<evidence type="ECO:0008006" key="3">
    <source>
        <dbReference type="Google" id="ProtNLM"/>
    </source>
</evidence>
<dbReference type="SUPFAM" id="SSF52540">
    <property type="entry name" value="P-loop containing nucleoside triphosphate hydrolases"/>
    <property type="match status" value="1"/>
</dbReference>
<dbReference type="AlphaFoldDB" id="A0A9P4P5B9"/>
<evidence type="ECO:0000313" key="2">
    <source>
        <dbReference type="Proteomes" id="UP000800235"/>
    </source>
</evidence>
<dbReference type="InterPro" id="IPR027417">
    <property type="entry name" value="P-loop_NTPase"/>
</dbReference>
<dbReference type="Proteomes" id="UP000800235">
    <property type="component" value="Unassembled WGS sequence"/>
</dbReference>